<dbReference type="OrthoDB" id="2447897at2759"/>
<feature type="compositionally biased region" description="Polar residues" evidence="1">
    <location>
        <begin position="251"/>
        <end position="261"/>
    </location>
</feature>
<feature type="region of interest" description="Disordered" evidence="1">
    <location>
        <begin position="17"/>
        <end position="94"/>
    </location>
</feature>
<feature type="compositionally biased region" description="Low complexity" evidence="1">
    <location>
        <begin position="161"/>
        <end position="218"/>
    </location>
</feature>
<feature type="compositionally biased region" description="Low complexity" evidence="1">
    <location>
        <begin position="234"/>
        <end position="250"/>
    </location>
</feature>
<evidence type="ECO:0000313" key="2">
    <source>
        <dbReference type="EMBL" id="KAF9586156.1"/>
    </source>
</evidence>
<accession>A0A9P6G3G3</accession>
<reference evidence="2" key="1">
    <citation type="journal article" date="2020" name="Fungal Divers.">
        <title>Resolving the Mortierellaceae phylogeny through synthesis of multi-gene phylogenetics and phylogenomics.</title>
        <authorList>
            <person name="Vandepol N."/>
            <person name="Liber J."/>
            <person name="Desiro A."/>
            <person name="Na H."/>
            <person name="Kennedy M."/>
            <person name="Barry K."/>
            <person name="Grigoriev I.V."/>
            <person name="Miller A.N."/>
            <person name="O'Donnell K."/>
            <person name="Stajich J.E."/>
            <person name="Bonito G."/>
        </authorList>
    </citation>
    <scope>NUCLEOTIDE SEQUENCE</scope>
    <source>
        <strain evidence="2">KOD1015</strain>
    </source>
</reference>
<proteinExistence type="predicted"/>
<gene>
    <name evidence="2" type="ORF">BGW38_009153</name>
</gene>
<evidence type="ECO:0000256" key="1">
    <source>
        <dbReference type="SAM" id="MobiDB-lite"/>
    </source>
</evidence>
<dbReference type="EMBL" id="JAABOA010000066">
    <property type="protein sequence ID" value="KAF9586156.1"/>
    <property type="molecule type" value="Genomic_DNA"/>
</dbReference>
<protein>
    <submittedName>
        <fullName evidence="2">Uncharacterized protein</fullName>
    </submittedName>
</protein>
<evidence type="ECO:0000313" key="3">
    <source>
        <dbReference type="Proteomes" id="UP000780801"/>
    </source>
</evidence>
<comment type="caution">
    <text evidence="2">The sequence shown here is derived from an EMBL/GenBank/DDBJ whole genome shotgun (WGS) entry which is preliminary data.</text>
</comment>
<feature type="region of interest" description="Disordered" evidence="1">
    <location>
        <begin position="160"/>
        <end position="332"/>
    </location>
</feature>
<dbReference type="Proteomes" id="UP000780801">
    <property type="component" value="Unassembled WGS sequence"/>
</dbReference>
<dbReference type="AlphaFoldDB" id="A0A9P6G3G3"/>
<sequence length="418" mass="42915">MTTVPSLPFVVLNAHKPSSIQDLISGTDPSESTDVPPASSSRTALGAGEATSPSSRQSPSTTARPGSTSSTAMTTAAAVPTTAGPVPSSGLPANLIQTRTTHPQVHYLFENDPLEAEIMDSIPRSRCITLDLDPKTGAIKNVESFLPNLQVMDIRLESHMGSTPTQQFSSPSSMSSPPSSSSTPTVSTGGSTGAVGSAGTTSTSMRPKLPSRSGSSSSATDVPWATNTTGARPSSSSSSVALSRSNSLRNQTIVGSLSGDNSFGVRPGSTGSSSITSSTAMPATKLSRRPSERSGASNVGAAADRQEGLHQSIGPRGDGGGKTAPEERAPTVGAGFSKDWTLVIDAVEVENDSESSDIDLLEQSNLSILDNEPIADDYIAQTEALLKSFSARNTLVRRVLDFPLSSPSNPATNSPVGL</sequence>
<feature type="compositionally biased region" description="Low complexity" evidence="1">
    <location>
        <begin position="50"/>
        <end position="88"/>
    </location>
</feature>
<keyword evidence="3" id="KW-1185">Reference proteome</keyword>
<name>A0A9P6G3G3_9FUNG</name>
<feature type="compositionally biased region" description="Polar residues" evidence="1">
    <location>
        <begin position="17"/>
        <end position="43"/>
    </location>
</feature>
<feature type="compositionally biased region" description="Low complexity" evidence="1">
    <location>
        <begin position="268"/>
        <end position="279"/>
    </location>
</feature>
<organism evidence="2 3">
    <name type="scientific">Lunasporangiospora selenospora</name>
    <dbReference type="NCBI Taxonomy" id="979761"/>
    <lineage>
        <taxon>Eukaryota</taxon>
        <taxon>Fungi</taxon>
        <taxon>Fungi incertae sedis</taxon>
        <taxon>Mucoromycota</taxon>
        <taxon>Mortierellomycotina</taxon>
        <taxon>Mortierellomycetes</taxon>
        <taxon>Mortierellales</taxon>
        <taxon>Mortierellaceae</taxon>
        <taxon>Lunasporangiospora</taxon>
    </lineage>
</organism>